<evidence type="ECO:0000313" key="5">
    <source>
        <dbReference type="EMBL" id="UXD87192.1"/>
    </source>
</evidence>
<dbReference type="PANTHER" id="PTHR43272">
    <property type="entry name" value="LONG-CHAIN-FATTY-ACID--COA LIGASE"/>
    <property type="match status" value="1"/>
</dbReference>
<dbReference type="RefSeq" id="WP_260999110.1">
    <property type="nucleotide sequence ID" value="NZ_CP054475.1"/>
</dbReference>
<dbReference type="InterPro" id="IPR020845">
    <property type="entry name" value="AMP-binding_CS"/>
</dbReference>
<dbReference type="Gene3D" id="3.30.300.30">
    <property type="match status" value="1"/>
</dbReference>
<dbReference type="Pfam" id="PF23562">
    <property type="entry name" value="AMP-binding_C_3"/>
    <property type="match status" value="1"/>
</dbReference>
<keyword evidence="6" id="KW-1185">Reference proteome</keyword>
<organism evidence="5 6">
    <name type="scientific">Thalassolituus hydrocarboniclasticus</name>
    <dbReference type="NCBI Taxonomy" id="2742796"/>
    <lineage>
        <taxon>Bacteria</taxon>
        <taxon>Pseudomonadati</taxon>
        <taxon>Pseudomonadota</taxon>
        <taxon>Gammaproteobacteria</taxon>
        <taxon>Oceanospirillales</taxon>
        <taxon>Oceanospirillaceae</taxon>
        <taxon>Thalassolituus</taxon>
    </lineage>
</organism>
<comment type="catalytic activity">
    <reaction evidence="3">
        <text>a long-chain fatty acid + ATP + CoA = a long-chain fatty acyl-CoA + AMP + diphosphate</text>
        <dbReference type="Rhea" id="RHEA:15421"/>
        <dbReference type="ChEBI" id="CHEBI:30616"/>
        <dbReference type="ChEBI" id="CHEBI:33019"/>
        <dbReference type="ChEBI" id="CHEBI:57287"/>
        <dbReference type="ChEBI" id="CHEBI:57560"/>
        <dbReference type="ChEBI" id="CHEBI:83139"/>
        <dbReference type="ChEBI" id="CHEBI:456215"/>
        <dbReference type="EC" id="6.2.1.3"/>
    </reaction>
    <physiologicalReaction direction="left-to-right" evidence="3">
        <dbReference type="Rhea" id="RHEA:15422"/>
    </physiologicalReaction>
</comment>
<keyword evidence="2" id="KW-0067">ATP-binding</keyword>
<name>A0ABY6A957_9GAMM</name>
<reference evidence="6" key="1">
    <citation type="submission" date="2020-06" db="EMBL/GenBank/DDBJ databases">
        <title>Thalassolituus marinus alknpb1M-1, a hydrocarbon-degrading bacterium isolated from the deep-sea overlying water using an in-situ strategy from the South China Sea basin.</title>
        <authorList>
            <person name="Dong C."/>
            <person name="Chen Y."/>
            <person name="Shao Z."/>
        </authorList>
    </citation>
    <scope>NUCLEOTIDE SEQUENCE [LARGE SCALE GENOMIC DNA]</scope>
    <source>
        <strain evidence="6">alknpb1M-1</strain>
    </source>
</reference>
<dbReference type="PROSITE" id="PS00455">
    <property type="entry name" value="AMP_BINDING"/>
    <property type="match status" value="1"/>
</dbReference>
<sequence length="547" mass="60984">MSVKTPLEMLYHWEKTTPDAVYLRQPIDGVFHEFTWAQVGDQVRRVANALIAQNYEQGSHIAILSKNCAEWFITDLAIMMAGHVSVPIYFTAGQETIRYVLNHSNCKAIFIGKLDDTEHQCAAIDSHITRFAMPYGTIPATYQWPELLQQQPLSSSPVPAASDTMTIIYTSGSTGNPKGVVNTFGSYGWSCQALAQALKVGTKERMLSYLPLAHITERVYVEGASLYNGFCVSFVESLDTFAENLKAVSPTLFISVPRLWTRFQMGVLAKIPPKKLNRLLSIPILKGIVAKKIRQQLGLDSARLFGSGSAPISPATLHWYERIGINISEGWGMSENNGLGTLSYPFRRDKIGCIGHPYDGVDLRIAEDGEIQLKGPCVMKEYYLEPEKTAEAFTSDGYLRTGDKGTIDADGYVRITGRLKEIFKTAKGKYVAPVPIESLLMENSLIEQICVTGSNLKQPIALVVLTPEAQVHDAEHLRHSLKHTLEHTNKKLESHARLDAMVVVDDSWSVENGLLTPTLKIKRHLIESKYHDLIQREHSQSVVWQQA</sequence>
<evidence type="ECO:0000259" key="4">
    <source>
        <dbReference type="Pfam" id="PF00501"/>
    </source>
</evidence>
<dbReference type="Proteomes" id="UP001065322">
    <property type="component" value="Chromosome"/>
</dbReference>
<dbReference type="InterPro" id="IPR042099">
    <property type="entry name" value="ANL_N_sf"/>
</dbReference>
<evidence type="ECO:0000256" key="2">
    <source>
        <dbReference type="ARBA" id="ARBA00022840"/>
    </source>
</evidence>
<dbReference type="InterPro" id="IPR045851">
    <property type="entry name" value="AMP-bd_C_sf"/>
</dbReference>
<dbReference type="SUPFAM" id="SSF56801">
    <property type="entry name" value="Acetyl-CoA synthetase-like"/>
    <property type="match status" value="1"/>
</dbReference>
<proteinExistence type="predicted"/>
<dbReference type="Gene3D" id="3.40.50.12780">
    <property type="entry name" value="N-terminal domain of ligase-like"/>
    <property type="match status" value="1"/>
</dbReference>
<accession>A0ABY6A957</accession>
<dbReference type="EMBL" id="CP054475">
    <property type="protein sequence ID" value="UXD87192.1"/>
    <property type="molecule type" value="Genomic_DNA"/>
</dbReference>
<dbReference type="InterPro" id="IPR000873">
    <property type="entry name" value="AMP-dep_synth/lig_dom"/>
</dbReference>
<feature type="domain" description="AMP-dependent synthetase/ligase" evidence="4">
    <location>
        <begin position="13"/>
        <end position="383"/>
    </location>
</feature>
<protein>
    <submittedName>
        <fullName evidence="5">AMP-binding protein</fullName>
    </submittedName>
</protein>
<evidence type="ECO:0000313" key="6">
    <source>
        <dbReference type="Proteomes" id="UP001065322"/>
    </source>
</evidence>
<evidence type="ECO:0000256" key="1">
    <source>
        <dbReference type="ARBA" id="ARBA00022741"/>
    </source>
</evidence>
<gene>
    <name evidence="5" type="ORF">HUF19_07000</name>
</gene>
<dbReference type="Pfam" id="PF00501">
    <property type="entry name" value="AMP-binding"/>
    <property type="match status" value="1"/>
</dbReference>
<dbReference type="PANTHER" id="PTHR43272:SF33">
    <property type="entry name" value="AMP-BINDING DOMAIN-CONTAINING PROTEIN-RELATED"/>
    <property type="match status" value="1"/>
</dbReference>
<keyword evidence="1" id="KW-0547">Nucleotide-binding</keyword>
<evidence type="ECO:0000256" key="3">
    <source>
        <dbReference type="ARBA" id="ARBA00024484"/>
    </source>
</evidence>